<evidence type="ECO:0000313" key="1">
    <source>
        <dbReference type="EMBL" id="AEW04611.1"/>
    </source>
</evidence>
<keyword evidence="2" id="KW-1185">Reference proteome</keyword>
<dbReference type="AlphaFoldDB" id="G8TU20"/>
<name>G8TU20_SULAD</name>
<dbReference type="HOGENOM" id="CLU_816210_0_0_9"/>
<dbReference type="STRING" id="679936.Sulac_1111"/>
<protein>
    <submittedName>
        <fullName evidence="1">Primase P4-like protein</fullName>
    </submittedName>
</protein>
<proteinExistence type="predicted"/>
<dbReference type="KEGG" id="sap:Sulac_1111"/>
<dbReference type="EMBL" id="CP003179">
    <property type="protein sequence ID" value="AEW04611.1"/>
    <property type="molecule type" value="Genomic_DNA"/>
</dbReference>
<reference evidence="2" key="1">
    <citation type="submission" date="2011-12" db="EMBL/GenBank/DDBJ databases">
        <title>The complete genome of chromosome of Sulfobacillus acidophilus DSM 10332.</title>
        <authorList>
            <person name="Lucas S."/>
            <person name="Han J."/>
            <person name="Lapidus A."/>
            <person name="Bruce D."/>
            <person name="Goodwin L."/>
            <person name="Pitluck S."/>
            <person name="Peters L."/>
            <person name="Kyrpides N."/>
            <person name="Mavromatis K."/>
            <person name="Ivanova N."/>
            <person name="Mikhailova N."/>
            <person name="Chertkov O."/>
            <person name="Saunders E."/>
            <person name="Detter J.C."/>
            <person name="Tapia R."/>
            <person name="Han C."/>
            <person name="Land M."/>
            <person name="Hauser L."/>
            <person name="Markowitz V."/>
            <person name="Cheng J.-F."/>
            <person name="Hugenholtz P."/>
            <person name="Woyke T."/>
            <person name="Wu D."/>
            <person name="Pukall R."/>
            <person name="Gehrich-Schroeter G."/>
            <person name="Schneider S."/>
            <person name="Klenk H.-P."/>
            <person name="Eisen J.A."/>
        </authorList>
    </citation>
    <scope>NUCLEOTIDE SEQUENCE [LARGE SCALE GENOMIC DNA]</scope>
    <source>
        <strain evidence="2">ATCC 700253 / DSM 10332 / NAL</strain>
    </source>
</reference>
<dbReference type="PATRIC" id="fig|679936.5.peg.1171"/>
<accession>G8TU20</accession>
<dbReference type="Proteomes" id="UP000005439">
    <property type="component" value="Chromosome"/>
</dbReference>
<reference evidence="1 2" key="2">
    <citation type="journal article" date="2012" name="Stand. Genomic Sci.">
        <title>Complete genome sequence of the moderately thermophilic mineral-sulfide-oxidizing firmicute Sulfobacillus acidophilus type strain (NAL(T)).</title>
        <authorList>
            <person name="Anderson I."/>
            <person name="Chertkov O."/>
            <person name="Chen A."/>
            <person name="Saunders E."/>
            <person name="Lapidus A."/>
            <person name="Nolan M."/>
            <person name="Lucas S."/>
            <person name="Hammon N."/>
            <person name="Deshpande S."/>
            <person name="Cheng J.F."/>
            <person name="Han C."/>
            <person name="Tapia R."/>
            <person name="Goodwin L.A."/>
            <person name="Pitluck S."/>
            <person name="Liolios K."/>
            <person name="Pagani I."/>
            <person name="Ivanova N."/>
            <person name="Mikhailova N."/>
            <person name="Pati A."/>
            <person name="Palaniappan K."/>
            <person name="Land M."/>
            <person name="Pan C."/>
            <person name="Rohde M."/>
            <person name="Pukall R."/>
            <person name="Goker M."/>
            <person name="Detter J.C."/>
            <person name="Woyke T."/>
            <person name="Bristow J."/>
            <person name="Eisen J.A."/>
            <person name="Markowitz V."/>
            <person name="Hugenholtz P."/>
            <person name="Kyrpides N.C."/>
            <person name="Klenk H.P."/>
            <person name="Mavromatis K."/>
        </authorList>
    </citation>
    <scope>NUCLEOTIDE SEQUENCE [LARGE SCALE GENOMIC DNA]</scope>
    <source>
        <strain evidence="2">ATCC 700253 / DSM 10332 / NAL</strain>
    </source>
</reference>
<gene>
    <name evidence="1" type="ordered locus">Sulac_1111</name>
</gene>
<sequence length="381" mass="42286">MTTRPRMPSSNHVSGLSTPDVRTTWAWLFDGHHAVEMRVLTAHGPRIGRFTREDAFVRAVRQAQANPTATGIYATLNPIVTDAVWTAPWNVLTRSPRAAADRDIVARRWLLIDIDPIRPPHTNATTLERHAAARVGQRLVEGLRALGWPDPGVATSGNGIHLLYRIDWPNTVATTTQVRRILSLLAQRFNTPDAAVDESVYNAARITKVYGTTPRKGPATPDRPWWSARILRIPRHWMTVTADHVTALDLWATPSLNALPSRNGSVSRPRLFATSDGLDRLIHWLSQRGLTLAGDPRPLTGDEGWLIPLVCPWEAEHTTPSTPTATAVLWFPDGRIGFRCFHAHCTHRTIRDIWRVTGTPYPSFSTKGGPSHDAPGSSHVK</sequence>
<organism evidence="1 2">
    <name type="scientific">Sulfobacillus acidophilus (strain ATCC 700253 / DSM 10332 / NAL)</name>
    <dbReference type="NCBI Taxonomy" id="679936"/>
    <lineage>
        <taxon>Bacteria</taxon>
        <taxon>Bacillati</taxon>
        <taxon>Bacillota</taxon>
        <taxon>Clostridia</taxon>
        <taxon>Eubacteriales</taxon>
        <taxon>Clostridiales Family XVII. Incertae Sedis</taxon>
        <taxon>Sulfobacillus</taxon>
    </lineage>
</organism>
<evidence type="ECO:0000313" key="2">
    <source>
        <dbReference type="Proteomes" id="UP000005439"/>
    </source>
</evidence>